<name>A0A4C1UIG4_EUMVA</name>
<evidence type="ECO:0000313" key="2">
    <source>
        <dbReference type="Proteomes" id="UP000299102"/>
    </source>
</evidence>
<organism evidence="1 2">
    <name type="scientific">Eumeta variegata</name>
    <name type="common">Bagworm moth</name>
    <name type="synonym">Eumeta japonica</name>
    <dbReference type="NCBI Taxonomy" id="151549"/>
    <lineage>
        <taxon>Eukaryota</taxon>
        <taxon>Metazoa</taxon>
        <taxon>Ecdysozoa</taxon>
        <taxon>Arthropoda</taxon>
        <taxon>Hexapoda</taxon>
        <taxon>Insecta</taxon>
        <taxon>Pterygota</taxon>
        <taxon>Neoptera</taxon>
        <taxon>Endopterygota</taxon>
        <taxon>Lepidoptera</taxon>
        <taxon>Glossata</taxon>
        <taxon>Ditrysia</taxon>
        <taxon>Tineoidea</taxon>
        <taxon>Psychidae</taxon>
        <taxon>Oiketicinae</taxon>
        <taxon>Eumeta</taxon>
    </lineage>
</organism>
<proteinExistence type="predicted"/>
<dbReference type="Proteomes" id="UP000299102">
    <property type="component" value="Unassembled WGS sequence"/>
</dbReference>
<sequence length="90" mass="9412">MTADRAPPYASGAGSGKWGEFDFLITREPELGNGCICLTLCEALFSRRVSISEVRRSLGAAVTDLPLSAFALDASSGAGVLSQLSTEQTD</sequence>
<keyword evidence="2" id="KW-1185">Reference proteome</keyword>
<protein>
    <submittedName>
        <fullName evidence="1">Uncharacterized protein</fullName>
    </submittedName>
</protein>
<dbReference type="EMBL" id="BGZK01000176">
    <property type="protein sequence ID" value="GBP26119.1"/>
    <property type="molecule type" value="Genomic_DNA"/>
</dbReference>
<accession>A0A4C1UIG4</accession>
<reference evidence="1 2" key="1">
    <citation type="journal article" date="2019" name="Commun. Biol.">
        <title>The bagworm genome reveals a unique fibroin gene that provides high tensile strength.</title>
        <authorList>
            <person name="Kono N."/>
            <person name="Nakamura H."/>
            <person name="Ohtoshi R."/>
            <person name="Tomita M."/>
            <person name="Numata K."/>
            <person name="Arakawa K."/>
        </authorList>
    </citation>
    <scope>NUCLEOTIDE SEQUENCE [LARGE SCALE GENOMIC DNA]</scope>
</reference>
<evidence type="ECO:0000313" key="1">
    <source>
        <dbReference type="EMBL" id="GBP26119.1"/>
    </source>
</evidence>
<dbReference type="AlphaFoldDB" id="A0A4C1UIG4"/>
<comment type="caution">
    <text evidence="1">The sequence shown here is derived from an EMBL/GenBank/DDBJ whole genome shotgun (WGS) entry which is preliminary data.</text>
</comment>
<gene>
    <name evidence="1" type="ORF">EVAR_15133_1</name>
</gene>